<dbReference type="NCBIfam" id="NF002646">
    <property type="entry name" value="PRK02318.1-2"/>
    <property type="match status" value="1"/>
</dbReference>
<organism evidence="9">
    <name type="scientific">Vibrio chaetopteri</name>
    <dbReference type="NCBI Taxonomy" id="3016528"/>
    <lineage>
        <taxon>Bacteria</taxon>
        <taxon>Pseudomonadati</taxon>
        <taxon>Pseudomonadota</taxon>
        <taxon>Gammaproteobacteria</taxon>
        <taxon>Vibrionales</taxon>
        <taxon>Vibrionaceae</taxon>
        <taxon>Vibrio</taxon>
    </lineage>
</organism>
<dbReference type="InterPro" id="IPR023028">
    <property type="entry name" value="Mannitol_1_phos_5_DH"/>
</dbReference>
<dbReference type="FunFam" id="1.10.1040.10:FF:000009">
    <property type="entry name" value="Mannitol-1-phosphate 5-dehydrogenase"/>
    <property type="match status" value="1"/>
</dbReference>
<dbReference type="EMBL" id="CP115921">
    <property type="protein sequence ID" value="XCD18763.1"/>
    <property type="molecule type" value="Genomic_DNA"/>
</dbReference>
<dbReference type="RefSeq" id="WP_353499905.1">
    <property type="nucleotide sequence ID" value="NZ_CP115921.1"/>
</dbReference>
<evidence type="ECO:0000259" key="7">
    <source>
        <dbReference type="Pfam" id="PF01232"/>
    </source>
</evidence>
<evidence type="ECO:0000256" key="1">
    <source>
        <dbReference type="ARBA" id="ARBA00006541"/>
    </source>
</evidence>
<dbReference type="EC" id="1.1.1.17" evidence="2 6"/>
<evidence type="ECO:0000256" key="6">
    <source>
        <dbReference type="HAMAP-Rule" id="MF_00196"/>
    </source>
</evidence>
<dbReference type="SUPFAM" id="SSF51735">
    <property type="entry name" value="NAD(P)-binding Rossmann-fold domains"/>
    <property type="match status" value="1"/>
</dbReference>
<feature type="domain" description="Mannitol dehydrogenase N-terminal" evidence="7">
    <location>
        <begin position="1"/>
        <end position="197"/>
    </location>
</feature>
<dbReference type="Pfam" id="PF08125">
    <property type="entry name" value="Mannitol_dh_C"/>
    <property type="match status" value="1"/>
</dbReference>
<dbReference type="SUPFAM" id="SSF48179">
    <property type="entry name" value="6-phosphogluconate dehydrogenase C-terminal domain-like"/>
    <property type="match status" value="1"/>
</dbReference>
<dbReference type="InterPro" id="IPR013328">
    <property type="entry name" value="6PGD_dom2"/>
</dbReference>
<evidence type="ECO:0000256" key="5">
    <source>
        <dbReference type="ARBA" id="ARBA00023027"/>
    </source>
</evidence>
<dbReference type="AlphaFoldDB" id="A0AAU8BQJ0"/>
<dbReference type="Pfam" id="PF01232">
    <property type="entry name" value="Mannitol_dh"/>
    <property type="match status" value="1"/>
</dbReference>
<dbReference type="InterPro" id="IPR023027">
    <property type="entry name" value="Mannitol_DH_CS"/>
</dbReference>
<dbReference type="PANTHER" id="PTHR30524:SF0">
    <property type="entry name" value="ALTRONATE OXIDOREDUCTASE-RELATED"/>
    <property type="match status" value="1"/>
</dbReference>
<dbReference type="NCBIfam" id="NF002647">
    <property type="entry name" value="PRK02318.1-3"/>
    <property type="match status" value="1"/>
</dbReference>
<dbReference type="NCBIfam" id="NF002652">
    <property type="entry name" value="PRK02318.2-5"/>
    <property type="match status" value="1"/>
</dbReference>
<evidence type="ECO:0000256" key="3">
    <source>
        <dbReference type="ARBA" id="ARBA00016219"/>
    </source>
</evidence>
<dbReference type="GO" id="GO:0005829">
    <property type="term" value="C:cytosol"/>
    <property type="evidence" value="ECO:0007669"/>
    <property type="project" value="TreeGrafter"/>
</dbReference>
<keyword evidence="4 6" id="KW-0560">Oxidoreductase</keyword>
<dbReference type="InterPro" id="IPR013118">
    <property type="entry name" value="Mannitol_DH_C"/>
</dbReference>
<gene>
    <name evidence="6" type="primary">mtlD</name>
    <name evidence="9" type="ORF">PG915_18615</name>
</gene>
<dbReference type="InterPro" id="IPR013131">
    <property type="entry name" value="Mannitol_DH_N"/>
</dbReference>
<dbReference type="NCBIfam" id="NF002650">
    <property type="entry name" value="PRK02318.2-2"/>
    <property type="match status" value="1"/>
</dbReference>
<evidence type="ECO:0000313" key="9">
    <source>
        <dbReference type="EMBL" id="XCD18763.1"/>
    </source>
</evidence>
<dbReference type="KEGG" id="vck:PG915_18615"/>
<evidence type="ECO:0000259" key="8">
    <source>
        <dbReference type="Pfam" id="PF08125"/>
    </source>
</evidence>
<accession>A0AAU8BQJ0</accession>
<dbReference type="HAMAP" id="MF_00196">
    <property type="entry name" value="Mannitol_dehydrog"/>
    <property type="match status" value="1"/>
</dbReference>
<dbReference type="Gene3D" id="1.10.1040.10">
    <property type="entry name" value="N-(1-d-carboxylethyl)-l-norvaline Dehydrogenase, domain 2"/>
    <property type="match status" value="1"/>
</dbReference>
<dbReference type="InterPro" id="IPR036291">
    <property type="entry name" value="NAD(P)-bd_dom_sf"/>
</dbReference>
<dbReference type="InterPro" id="IPR000669">
    <property type="entry name" value="Mannitol_DH"/>
</dbReference>
<evidence type="ECO:0000256" key="4">
    <source>
        <dbReference type="ARBA" id="ARBA00023002"/>
    </source>
</evidence>
<keyword evidence="5 6" id="KW-0520">NAD</keyword>
<evidence type="ECO:0000256" key="2">
    <source>
        <dbReference type="ARBA" id="ARBA00012939"/>
    </source>
</evidence>
<dbReference type="Gene3D" id="3.40.50.720">
    <property type="entry name" value="NAD(P)-binding Rossmann-like Domain"/>
    <property type="match status" value="1"/>
</dbReference>
<proteinExistence type="inferred from homology"/>
<dbReference type="GO" id="GO:0008926">
    <property type="term" value="F:mannitol-1-phosphate 5-dehydrogenase activity"/>
    <property type="evidence" value="ECO:0007669"/>
    <property type="project" value="UniProtKB-UniRule"/>
</dbReference>
<comment type="similarity">
    <text evidence="1 6">Belongs to the mannitol dehydrogenase family.</text>
</comment>
<protein>
    <recommendedName>
        <fullName evidence="3 6">Mannitol-1-phosphate 5-dehydrogenase</fullName>
        <ecNumber evidence="2 6">1.1.1.17</ecNumber>
    </recommendedName>
</protein>
<name>A0AAU8BQJ0_9VIBR</name>
<feature type="domain" description="Mannitol dehydrogenase C-terminal" evidence="8">
    <location>
        <begin position="204"/>
        <end position="380"/>
    </location>
</feature>
<reference evidence="9" key="1">
    <citation type="submission" date="2023-01" db="EMBL/GenBank/DDBJ databases">
        <title>Vibrio sp. CB1-14 genome sequencing.</title>
        <authorList>
            <person name="Otstavnykh N."/>
            <person name="Isaeva M."/>
            <person name="Meleshko D."/>
        </authorList>
    </citation>
    <scope>NUCLEOTIDE SEQUENCE</scope>
    <source>
        <strain evidence="9">CB1-14</strain>
    </source>
</reference>
<dbReference type="FunFam" id="3.40.50.720:FF:000075">
    <property type="entry name" value="Mannitol-1-phosphate 5-dehydrogenase"/>
    <property type="match status" value="1"/>
</dbReference>
<feature type="binding site" evidence="6">
    <location>
        <begin position="3"/>
        <end position="14"/>
    </location>
    <ligand>
        <name>NAD(+)</name>
        <dbReference type="ChEBI" id="CHEBI:57540"/>
    </ligand>
</feature>
<dbReference type="PANTHER" id="PTHR30524">
    <property type="entry name" value="MANNITOL-1-PHOSPHATE 5-DEHYDROGENASE"/>
    <property type="match status" value="1"/>
</dbReference>
<sequence>MKALHFGAGNIGRGFIGKLLADAGIHVTFADVNETVVNALIERQSYPVKIVGEDVVVEEVTNVTAVNSTSSDIIDLIANVELVTTAVGPTVLKIISKSVAQGIEKRAANGNTTPLNIIACENMVRGTSQLKAMIFEHLSEDVQAFAKANIGFVDSAVDRIVPPAEEGETDPLAVTVETFSEWIVDQTQFVGDIPAIKGMECTDNLMAFVERKLFTLNTGHLITAYLGVLAGHETIKDSIEDAAILADVTAAMQESGEVLIRRYGFDVDAHAAYIQKILGRFANPYLRDEVDRVGRQPIRKLSPQDRLIKPLNGTLEYGLPNSYLLKGIAAAFLYKNDDDPQAVELQAMFAQQGFEKTLAHYSELNVDSEIVTLAHEAYLALK</sequence>
<dbReference type="GO" id="GO:0019592">
    <property type="term" value="P:mannitol catabolic process"/>
    <property type="evidence" value="ECO:0007669"/>
    <property type="project" value="TreeGrafter"/>
</dbReference>
<dbReference type="InterPro" id="IPR008927">
    <property type="entry name" value="6-PGluconate_DH-like_C_sf"/>
</dbReference>
<dbReference type="PRINTS" id="PR00084">
    <property type="entry name" value="MTLDHDRGNASE"/>
</dbReference>
<comment type="catalytic activity">
    <reaction evidence="6">
        <text>D-mannitol 1-phosphate + NAD(+) = beta-D-fructose 6-phosphate + NADH + H(+)</text>
        <dbReference type="Rhea" id="RHEA:19661"/>
        <dbReference type="ChEBI" id="CHEBI:15378"/>
        <dbReference type="ChEBI" id="CHEBI:57540"/>
        <dbReference type="ChEBI" id="CHEBI:57634"/>
        <dbReference type="ChEBI" id="CHEBI:57945"/>
        <dbReference type="ChEBI" id="CHEBI:61381"/>
        <dbReference type="EC" id="1.1.1.17"/>
    </reaction>
</comment>
<dbReference type="PROSITE" id="PS00974">
    <property type="entry name" value="MANNITOL_DHGENASE"/>
    <property type="match status" value="1"/>
</dbReference>